<name>A0A8T0GLP6_CERPU</name>
<reference evidence="1" key="1">
    <citation type="submission" date="2020-06" db="EMBL/GenBank/DDBJ databases">
        <title>WGS assembly of Ceratodon purpureus strain R40.</title>
        <authorList>
            <person name="Carey S.B."/>
            <person name="Jenkins J."/>
            <person name="Shu S."/>
            <person name="Lovell J.T."/>
            <person name="Sreedasyam A."/>
            <person name="Maumus F."/>
            <person name="Tiley G.P."/>
            <person name="Fernandez-Pozo N."/>
            <person name="Barry K."/>
            <person name="Chen C."/>
            <person name="Wang M."/>
            <person name="Lipzen A."/>
            <person name="Daum C."/>
            <person name="Saski C.A."/>
            <person name="Payton A.C."/>
            <person name="Mcbreen J.C."/>
            <person name="Conrad R.E."/>
            <person name="Kollar L.M."/>
            <person name="Olsson S."/>
            <person name="Huttunen S."/>
            <person name="Landis J.B."/>
            <person name="Wickett N.J."/>
            <person name="Johnson M.G."/>
            <person name="Rensing S.A."/>
            <person name="Grimwood J."/>
            <person name="Schmutz J."/>
            <person name="Mcdaniel S.F."/>
        </authorList>
    </citation>
    <scope>NUCLEOTIDE SEQUENCE</scope>
    <source>
        <strain evidence="1">R40</strain>
    </source>
</reference>
<dbReference type="AlphaFoldDB" id="A0A8T0GLP6"/>
<proteinExistence type="predicted"/>
<dbReference type="EMBL" id="CM026431">
    <property type="protein sequence ID" value="KAG0560465.1"/>
    <property type="molecule type" value="Genomic_DNA"/>
</dbReference>
<comment type="caution">
    <text evidence="1">The sequence shown here is derived from an EMBL/GenBank/DDBJ whole genome shotgun (WGS) entry which is preliminary data.</text>
</comment>
<dbReference type="EMBL" id="CM026431">
    <property type="protein sequence ID" value="KAG0560467.1"/>
    <property type="molecule type" value="Genomic_DNA"/>
</dbReference>
<dbReference type="Proteomes" id="UP000822688">
    <property type="component" value="Chromosome 10"/>
</dbReference>
<evidence type="ECO:0000313" key="1">
    <source>
        <dbReference type="EMBL" id="KAG0560466.1"/>
    </source>
</evidence>
<evidence type="ECO:0000313" key="2">
    <source>
        <dbReference type="Proteomes" id="UP000822688"/>
    </source>
</evidence>
<protein>
    <submittedName>
        <fullName evidence="1">Uncharacterized protein</fullName>
    </submittedName>
</protein>
<organism evidence="1 2">
    <name type="scientific">Ceratodon purpureus</name>
    <name type="common">Fire moss</name>
    <name type="synonym">Dicranum purpureum</name>
    <dbReference type="NCBI Taxonomy" id="3225"/>
    <lineage>
        <taxon>Eukaryota</taxon>
        <taxon>Viridiplantae</taxon>
        <taxon>Streptophyta</taxon>
        <taxon>Embryophyta</taxon>
        <taxon>Bryophyta</taxon>
        <taxon>Bryophytina</taxon>
        <taxon>Bryopsida</taxon>
        <taxon>Dicranidae</taxon>
        <taxon>Pseudoditrichales</taxon>
        <taxon>Ditrichaceae</taxon>
        <taxon>Ceratodon</taxon>
    </lineage>
</organism>
<gene>
    <name evidence="1" type="ORF">KC19_10G182000</name>
</gene>
<accession>A0A8T0GLP6</accession>
<dbReference type="EMBL" id="CM026431">
    <property type="protein sequence ID" value="KAG0560466.1"/>
    <property type="molecule type" value="Genomic_DNA"/>
</dbReference>
<sequence length="301" mass="33270">MSNYDDCRSVWCPPASAGRGGDRCHPVNPCGNCSSCKPYYSHAENAFNINNMGHISSSDANRSIIHLESIEVAVPTAHLLQKAKAVLPERDFPETSRQLLTARFMEGLDAKKMTYAVAALGESLSRKLPEHENIKGRIVALLRPFVLSVLGAGRSGDSSSNYHAVAFSLTGDEVTELNNEADHSKAAQREGKKVVQEDIDLSHGGIHTAHSPPTFYQILLTAAYSHRDRVFNFGYCYIHRKDHTVSEFLGDHHNRAKRLAAMKIECITPLAQVLRAMSFSRNAVTLVRNDDNYKSQAAHLL</sequence>
<keyword evidence="2" id="KW-1185">Reference proteome</keyword>